<proteinExistence type="inferred from homology"/>
<keyword evidence="4" id="KW-0720">Serine protease</keyword>
<dbReference type="EMBL" id="CM000913">
    <property type="protein sequence ID" value="EFG09329.1"/>
    <property type="molecule type" value="Genomic_DNA"/>
</dbReference>
<evidence type="ECO:0000256" key="2">
    <source>
        <dbReference type="ARBA" id="ARBA00022729"/>
    </source>
</evidence>
<evidence type="ECO:0000256" key="3">
    <source>
        <dbReference type="ARBA" id="ARBA00023157"/>
    </source>
</evidence>
<evidence type="ECO:0000313" key="8">
    <source>
        <dbReference type="EMBL" id="EFG09329.1"/>
    </source>
</evidence>
<dbReference type="Proteomes" id="UP000002357">
    <property type="component" value="Chromosome"/>
</dbReference>
<feature type="domain" description="Peptidase S1" evidence="7">
    <location>
        <begin position="102"/>
        <end position="363"/>
    </location>
</feature>
<dbReference type="Gene3D" id="2.130.10.130">
    <property type="entry name" value="Integrin alpha, N-terminal"/>
    <property type="match status" value="1"/>
</dbReference>
<accession>E2Q6N0</accession>
<evidence type="ECO:0000313" key="9">
    <source>
        <dbReference type="Proteomes" id="UP000002357"/>
    </source>
</evidence>
<dbReference type="InterPro" id="IPR033116">
    <property type="entry name" value="TRYPSIN_SER"/>
</dbReference>
<keyword evidence="4 8" id="KW-0645">Protease</keyword>
<evidence type="ECO:0000256" key="4">
    <source>
        <dbReference type="RuleBase" id="RU363034"/>
    </source>
</evidence>
<dbReference type="AlphaFoldDB" id="E2Q6N0"/>
<dbReference type="SUPFAM" id="SSF50494">
    <property type="entry name" value="Trypsin-like serine proteases"/>
    <property type="match status" value="1"/>
</dbReference>
<feature type="region of interest" description="Disordered" evidence="5">
    <location>
        <begin position="39"/>
        <end position="64"/>
    </location>
</feature>
<feature type="region of interest" description="Disordered" evidence="5">
    <location>
        <begin position="77"/>
        <end position="105"/>
    </location>
</feature>
<dbReference type="STRING" id="1901.BB341_07550"/>
<dbReference type="SUPFAM" id="SSF69318">
    <property type="entry name" value="Integrin alpha N-terminal domain"/>
    <property type="match status" value="1"/>
</dbReference>
<comment type="similarity">
    <text evidence="1">Belongs to the peptidase S1 family.</text>
</comment>
<dbReference type="GeneID" id="93729275"/>
<evidence type="ECO:0000256" key="1">
    <source>
        <dbReference type="ARBA" id="ARBA00007664"/>
    </source>
</evidence>
<dbReference type="SMART" id="SM00020">
    <property type="entry name" value="Tryp_SPc"/>
    <property type="match status" value="1"/>
</dbReference>
<dbReference type="CDD" id="cd00190">
    <property type="entry name" value="Tryp_SPc"/>
    <property type="match status" value="1"/>
</dbReference>
<dbReference type="PROSITE" id="PS00134">
    <property type="entry name" value="TRYPSIN_HIS"/>
    <property type="match status" value="1"/>
</dbReference>
<dbReference type="InterPro" id="IPR009003">
    <property type="entry name" value="Peptidase_S1_PA"/>
</dbReference>
<dbReference type="PANTHER" id="PTHR24276:SF98">
    <property type="entry name" value="FI18310P1-RELATED"/>
    <property type="match status" value="1"/>
</dbReference>
<dbReference type="InterPro" id="IPR050430">
    <property type="entry name" value="Peptidase_S1"/>
</dbReference>
<dbReference type="eggNOG" id="COG5640">
    <property type="taxonomic scope" value="Bacteria"/>
</dbReference>
<dbReference type="KEGG" id="sclf:BB341_07550"/>
<dbReference type="InterPro" id="IPR043504">
    <property type="entry name" value="Peptidase_S1_PA_chymotrypsin"/>
</dbReference>
<dbReference type="PROSITE" id="PS50240">
    <property type="entry name" value="TRYPSIN_DOM"/>
    <property type="match status" value="1"/>
</dbReference>
<sequence length="596" mass="62641">MPHSTRTRRIRHEIPAALTVLALAGTGLLSGSAHAAGTAPAQAPVQNSAAVTPAGQQPEVPSQGELRERVAEALTAIRAKGDKLPVRPSPGGEGSTGPSARIIGGKTTTISSAPWMAQLYFKDAFGDLFSCGGAVVAPTKIVTAAHCVSGIDFRKTGAVITGATQTPVFTGRDDADGRPLLNLRGGELRAVVRQWHHPKYDDWTLNNDIAVLTLASGVQAKPLPVLKPTDTGLYKAATDGKVYGWGRTGSGPTAGGSEVLKVADADAQSDANCKRAYGSEFFAGTMYCAGAAPTGKDSTTETSCHGDSGGPLVAGGKLAGVVSWGDPDCAAKGKYGVYTKVSAFQSAIRAQIHDANWNRDRYADLVARRGDTLFHWSSTGKTLVRKEELGNFSGANILFQTDLDRDDRQDLVWRDAAGGVQWKRGGGATTTIVKDWRDQRQILAPGDLSGDEIPDLMTVTSKGSAYLHAGTGKGTFGAPVLIGPGWQQFDMVRGHGDFSNDGRADVLARGAGGKTYLYQGTGDAKKPFLARVEVAAFSSLNALITTGDMNGDGRADLLARDTANRLWLYPGTGSATKPFGTRTQFGSGWQNYNLFG</sequence>
<dbReference type="GO" id="GO:0004252">
    <property type="term" value="F:serine-type endopeptidase activity"/>
    <property type="evidence" value="ECO:0007669"/>
    <property type="project" value="InterPro"/>
</dbReference>
<dbReference type="Pfam" id="PF00089">
    <property type="entry name" value="Trypsin"/>
    <property type="match status" value="1"/>
</dbReference>
<evidence type="ECO:0000259" key="7">
    <source>
        <dbReference type="PROSITE" id="PS50240"/>
    </source>
</evidence>
<dbReference type="InterPro" id="IPR001314">
    <property type="entry name" value="Peptidase_S1A"/>
</dbReference>
<gene>
    <name evidence="8" type="ORF">SCLAV_4255</name>
</gene>
<feature type="signal peptide" evidence="6">
    <location>
        <begin position="1"/>
        <end position="35"/>
    </location>
</feature>
<dbReference type="Pfam" id="PF13517">
    <property type="entry name" value="FG-GAP_3"/>
    <property type="match status" value="1"/>
</dbReference>
<evidence type="ECO:0000256" key="5">
    <source>
        <dbReference type="SAM" id="MobiDB-lite"/>
    </source>
</evidence>
<dbReference type="Gene3D" id="2.40.10.10">
    <property type="entry name" value="Trypsin-like serine proteases"/>
    <property type="match status" value="1"/>
</dbReference>
<protein>
    <submittedName>
        <fullName evidence="8">Secreted trypsin-like protease</fullName>
    </submittedName>
</protein>
<keyword evidence="2 6" id="KW-0732">Signal</keyword>
<keyword evidence="9" id="KW-1185">Reference proteome</keyword>
<name>E2Q6N0_STRCL</name>
<dbReference type="RefSeq" id="WP_003961852.1">
    <property type="nucleotide sequence ID" value="NZ_CM000913.1"/>
</dbReference>
<dbReference type="PROSITE" id="PS00135">
    <property type="entry name" value="TRYPSIN_SER"/>
    <property type="match status" value="1"/>
</dbReference>
<dbReference type="InterPro" id="IPR001254">
    <property type="entry name" value="Trypsin_dom"/>
</dbReference>
<reference evidence="8 9" key="1">
    <citation type="journal article" date="2010" name="Genome Biol. Evol.">
        <title>The sequence of a 1.8-mb bacterial linear plasmid reveals a rich evolutionary reservoir of secondary metabolic pathways.</title>
        <authorList>
            <person name="Medema M.H."/>
            <person name="Trefzer A."/>
            <person name="Kovalchuk A."/>
            <person name="van den Berg M."/>
            <person name="Mueller U."/>
            <person name="Heijne W."/>
            <person name="Wu L."/>
            <person name="Alam M.T."/>
            <person name="Ronning C.M."/>
            <person name="Nierman W.C."/>
            <person name="Bovenberg R.A.L."/>
            <person name="Breitling R."/>
            <person name="Takano E."/>
        </authorList>
    </citation>
    <scope>NUCLEOTIDE SEQUENCE [LARGE SCALE GENOMIC DNA]</scope>
    <source>
        <strain evidence="9">ATCC 27064 / DSM 738 / JCM 4710 / NBRC 13307 / NCIMB 12785 / NRRL 3585 / VKM Ac-602</strain>
    </source>
</reference>
<organism evidence="8 9">
    <name type="scientific">Streptomyces clavuligerus</name>
    <dbReference type="NCBI Taxonomy" id="1901"/>
    <lineage>
        <taxon>Bacteria</taxon>
        <taxon>Bacillati</taxon>
        <taxon>Actinomycetota</taxon>
        <taxon>Actinomycetes</taxon>
        <taxon>Kitasatosporales</taxon>
        <taxon>Streptomycetaceae</taxon>
        <taxon>Streptomyces</taxon>
    </lineage>
</organism>
<dbReference type="GO" id="GO:0006508">
    <property type="term" value="P:proteolysis"/>
    <property type="evidence" value="ECO:0007669"/>
    <property type="project" value="UniProtKB-KW"/>
</dbReference>
<keyword evidence="3" id="KW-1015">Disulfide bond</keyword>
<dbReference type="InterPro" id="IPR018114">
    <property type="entry name" value="TRYPSIN_HIS"/>
</dbReference>
<dbReference type="PRINTS" id="PR00722">
    <property type="entry name" value="CHYMOTRYPSIN"/>
</dbReference>
<keyword evidence="4" id="KW-0378">Hydrolase</keyword>
<dbReference type="InterPro" id="IPR028994">
    <property type="entry name" value="Integrin_alpha_N"/>
</dbReference>
<dbReference type="OrthoDB" id="1496095at2"/>
<evidence type="ECO:0000256" key="6">
    <source>
        <dbReference type="SAM" id="SignalP"/>
    </source>
</evidence>
<feature type="chain" id="PRO_5003162590" evidence="6">
    <location>
        <begin position="36"/>
        <end position="596"/>
    </location>
</feature>
<dbReference type="PANTHER" id="PTHR24276">
    <property type="entry name" value="POLYSERASE-RELATED"/>
    <property type="match status" value="1"/>
</dbReference>
<dbReference type="InterPro" id="IPR013517">
    <property type="entry name" value="FG-GAP"/>
</dbReference>